<feature type="compositionally biased region" description="Polar residues" evidence="1">
    <location>
        <begin position="494"/>
        <end position="503"/>
    </location>
</feature>
<organism evidence="2 3">
    <name type="scientific">Candida theae</name>
    <dbReference type="NCBI Taxonomy" id="1198502"/>
    <lineage>
        <taxon>Eukaryota</taxon>
        <taxon>Fungi</taxon>
        <taxon>Dikarya</taxon>
        <taxon>Ascomycota</taxon>
        <taxon>Saccharomycotina</taxon>
        <taxon>Pichiomycetes</taxon>
        <taxon>Debaryomycetaceae</taxon>
        <taxon>Candida/Lodderomyces clade</taxon>
        <taxon>Candida</taxon>
    </lineage>
</organism>
<dbReference type="RefSeq" id="XP_051607807.1">
    <property type="nucleotide sequence ID" value="XM_051753031.1"/>
</dbReference>
<gene>
    <name evidence="2" type="ORF">KGF57_003596</name>
</gene>
<dbReference type="Proteomes" id="UP001204833">
    <property type="component" value="Unassembled WGS sequence"/>
</dbReference>
<accession>A0AAD5BD26</accession>
<evidence type="ECO:0000256" key="1">
    <source>
        <dbReference type="SAM" id="MobiDB-lite"/>
    </source>
</evidence>
<reference evidence="2 3" key="1">
    <citation type="journal article" date="2022" name="DNA Res.">
        <title>Genome analysis of five recently described species of the CUG-Ser clade uncovers Candida theae as a new hybrid lineage with pathogenic potential in the Candida parapsilosis species complex.</title>
        <authorList>
            <person name="Mixao V."/>
            <person name="Del Olmo V."/>
            <person name="Hegedusova E."/>
            <person name="Saus E."/>
            <person name="Pryszcz L."/>
            <person name="Cillingova A."/>
            <person name="Nosek J."/>
            <person name="Gabaldon T."/>
        </authorList>
    </citation>
    <scope>NUCLEOTIDE SEQUENCE [LARGE SCALE GENOMIC DNA]</scope>
    <source>
        <strain evidence="2 3">CBS 12239</strain>
    </source>
</reference>
<sequence>MSPIEAIKILFTSLKMDVVTQTLIENENRNTTLQTLHDRYKMKVDNILQLETDIKPKLEDALGPKFTRLDEREKTVLVKIANEIADVMNFAKAPYIDVLSANCRDAVKSLCNHMDDFCHYTWKGSVPYIQSFGNLWTISLALYFTARVVEVGRHDDRKRILTSKKLNDNKFDNIKPDMTDTSSIDVDRQVFMSFTVGQFYNFEIPTFCLPTREISVWVESVWASRFAVTFLVPICVFSGFQIHQEELKDIEGEGGKSASKRPDFILVNNPEVEVAQISEMAPQLTLEMKLGSGKETLRDNVYLQVLANMAVTATKVAFVISEEDIYKVEYKGINKQEKKVRLASHKYNHNTNAAGCLLYELHKKENYGINTEDHEELKNFILKDPEASSATSGSAPKSGGTESSNESKRKRKDVEKERNVGSYVDQRQTDSSNKQSKRGRGNQGTKGKVKKVEQFFSRFGERLKKSKVREGEALDEDSPRNGVDSNFPPAATSDYENVSNRSLNPFHWRQWRGSQSLPLPPANSPQRG</sequence>
<evidence type="ECO:0000313" key="2">
    <source>
        <dbReference type="EMBL" id="KAI5955464.1"/>
    </source>
</evidence>
<protein>
    <submittedName>
        <fullName evidence="2">Uncharacterized protein</fullName>
    </submittedName>
</protein>
<name>A0AAD5BD26_9ASCO</name>
<dbReference type="EMBL" id="JAIHNG010000130">
    <property type="protein sequence ID" value="KAI5955464.1"/>
    <property type="molecule type" value="Genomic_DNA"/>
</dbReference>
<feature type="compositionally biased region" description="Polar residues" evidence="1">
    <location>
        <begin position="425"/>
        <end position="434"/>
    </location>
</feature>
<feature type="compositionally biased region" description="Polar residues" evidence="1">
    <location>
        <begin position="388"/>
        <end position="404"/>
    </location>
</feature>
<comment type="caution">
    <text evidence="2">The sequence shown here is derived from an EMBL/GenBank/DDBJ whole genome shotgun (WGS) entry which is preliminary data.</text>
</comment>
<evidence type="ECO:0000313" key="3">
    <source>
        <dbReference type="Proteomes" id="UP001204833"/>
    </source>
</evidence>
<feature type="compositionally biased region" description="Pro residues" evidence="1">
    <location>
        <begin position="518"/>
        <end position="528"/>
    </location>
</feature>
<keyword evidence="3" id="KW-1185">Reference proteome</keyword>
<dbReference type="AlphaFoldDB" id="A0AAD5BD26"/>
<feature type="compositionally biased region" description="Basic and acidic residues" evidence="1">
    <location>
        <begin position="459"/>
        <end position="472"/>
    </location>
</feature>
<feature type="region of interest" description="Disordered" evidence="1">
    <location>
        <begin position="386"/>
        <end position="528"/>
    </location>
</feature>
<proteinExistence type="predicted"/>
<dbReference type="GeneID" id="76151654"/>